<dbReference type="RefSeq" id="WP_134017538.1">
    <property type="nucleotide sequence ID" value="NZ_SOEC01000006.1"/>
</dbReference>
<protein>
    <recommendedName>
        <fullName evidence="4">TRAP transporter solute receptor, TAXI family</fullName>
    </recommendedName>
</protein>
<dbReference type="PROSITE" id="PS51318">
    <property type="entry name" value="TAT"/>
    <property type="match status" value="1"/>
</dbReference>
<organism evidence="2 3">
    <name type="scientific">Modicisalibacter xianhensis</name>
    <dbReference type="NCBI Taxonomy" id="442341"/>
    <lineage>
        <taxon>Bacteria</taxon>
        <taxon>Pseudomonadati</taxon>
        <taxon>Pseudomonadota</taxon>
        <taxon>Gammaproteobacteria</taxon>
        <taxon>Oceanospirillales</taxon>
        <taxon>Halomonadaceae</taxon>
        <taxon>Modicisalibacter</taxon>
    </lineage>
</organism>
<dbReference type="Pfam" id="PF16868">
    <property type="entry name" value="NMT1_3"/>
    <property type="match status" value="1"/>
</dbReference>
<dbReference type="Proteomes" id="UP000294489">
    <property type="component" value="Unassembled WGS sequence"/>
</dbReference>
<reference evidence="2 3" key="1">
    <citation type="submission" date="2019-03" db="EMBL/GenBank/DDBJ databases">
        <title>Freshwater and sediment microbial communities from various areas in North America, analyzing microbe dynamics in response to fracking.</title>
        <authorList>
            <person name="Lamendella R."/>
        </authorList>
    </citation>
    <scope>NUCLEOTIDE SEQUENCE [LARGE SCALE GENOMIC DNA]</scope>
    <source>
        <strain evidence="2 3">6_TX</strain>
    </source>
</reference>
<dbReference type="EMBL" id="SOEC01000006">
    <property type="protein sequence ID" value="TDX29935.1"/>
    <property type="molecule type" value="Genomic_DNA"/>
</dbReference>
<keyword evidence="1" id="KW-0732">Signal</keyword>
<proteinExistence type="predicted"/>
<feature type="signal peptide" evidence="1">
    <location>
        <begin position="1"/>
        <end position="28"/>
    </location>
</feature>
<dbReference type="InterPro" id="IPR006311">
    <property type="entry name" value="TAT_signal"/>
</dbReference>
<evidence type="ECO:0000313" key="2">
    <source>
        <dbReference type="EMBL" id="TDX29935.1"/>
    </source>
</evidence>
<dbReference type="PANTHER" id="PTHR42941">
    <property type="entry name" value="SLL1037 PROTEIN"/>
    <property type="match status" value="1"/>
</dbReference>
<feature type="chain" id="PRO_5020694290" description="TRAP transporter solute receptor, TAXI family" evidence="1">
    <location>
        <begin position="29"/>
        <end position="342"/>
    </location>
</feature>
<dbReference type="NCBIfam" id="TIGR02122">
    <property type="entry name" value="TRAP_TAXI"/>
    <property type="match status" value="1"/>
</dbReference>
<dbReference type="OrthoDB" id="9780180at2"/>
<name>A0A4R8FTC8_9GAMM</name>
<gene>
    <name evidence="2" type="ORF">DFO67_106176</name>
</gene>
<evidence type="ECO:0000256" key="1">
    <source>
        <dbReference type="SAM" id="SignalP"/>
    </source>
</evidence>
<comment type="caution">
    <text evidence="2">The sequence shown here is derived from an EMBL/GenBank/DDBJ whole genome shotgun (WGS) entry which is preliminary data.</text>
</comment>
<dbReference type="SUPFAM" id="SSF53850">
    <property type="entry name" value="Periplasmic binding protein-like II"/>
    <property type="match status" value="1"/>
</dbReference>
<dbReference type="PANTHER" id="PTHR42941:SF1">
    <property type="entry name" value="SLL1037 PROTEIN"/>
    <property type="match status" value="1"/>
</dbReference>
<accession>A0A4R8FTC8</accession>
<dbReference type="CDD" id="cd13520">
    <property type="entry name" value="PBP2_TAXI_TRAP"/>
    <property type="match status" value="1"/>
</dbReference>
<dbReference type="AlphaFoldDB" id="A0A4R8FTC8"/>
<sequence>MHKRQFLKTTLGLATAAALGLSASTALAQDQGAQYIMGTATTGGTYYPVGVALSTLVKVKLEPSTGISLSAISSAGSGENLKLMDEDQAQFGILQGLYGAYAWKGTGPVPKAYKNLRSVSMLWQNVEHFVVDNGMVESGTIEDMTNLYGEPFSIGARNSGTEGSGRYILNQLGIDPEQMDLAYLGYGPSADALQNGTIEGMNIPAGAPASAVTRAYANMGGDITTLDFTEEQLKKVNSEFDLWTPYEIPAETYPNQTEAINTIAQPNILAVRADVPADHVYALTKAMYENLPFLNNIHPATKAMALEKAIAGLPMPLHEGAARYFKEQGLEIPERLQPVPAE</sequence>
<evidence type="ECO:0008006" key="4">
    <source>
        <dbReference type="Google" id="ProtNLM"/>
    </source>
</evidence>
<dbReference type="Gene3D" id="3.40.190.10">
    <property type="entry name" value="Periplasmic binding protein-like II"/>
    <property type="match status" value="2"/>
</dbReference>
<dbReference type="InterPro" id="IPR011852">
    <property type="entry name" value="TRAP_TAXI"/>
</dbReference>
<evidence type="ECO:0000313" key="3">
    <source>
        <dbReference type="Proteomes" id="UP000294489"/>
    </source>
</evidence>